<dbReference type="STRING" id="194197.BWD09_05040"/>
<name>A0A1X3DE99_9NEIS</name>
<organism evidence="2 3">
    <name type="scientific">Neisseria dentiae</name>
    <dbReference type="NCBI Taxonomy" id="194197"/>
    <lineage>
        <taxon>Bacteria</taxon>
        <taxon>Pseudomonadati</taxon>
        <taxon>Pseudomonadota</taxon>
        <taxon>Betaproteobacteria</taxon>
        <taxon>Neisseriales</taxon>
        <taxon>Neisseriaceae</taxon>
        <taxon>Neisseria</taxon>
    </lineage>
</organism>
<feature type="domain" description="Enoyl reductase (ER)" evidence="1">
    <location>
        <begin position="13"/>
        <end position="325"/>
    </location>
</feature>
<reference evidence="3" key="1">
    <citation type="submission" date="2017-01" db="EMBL/GenBank/DDBJ databases">
        <authorList>
            <person name="Wolfgang W.J."/>
            <person name="Cole J."/>
            <person name="Wroblewski D."/>
            <person name="Mcginnis J."/>
            <person name="Musser K.A."/>
        </authorList>
    </citation>
    <scope>NUCLEOTIDE SEQUENCE [LARGE SCALE GENOMIC DNA]</scope>
    <source>
        <strain evidence="3">DSM 19151</strain>
    </source>
</reference>
<dbReference type="GO" id="GO:0043957">
    <property type="term" value="F:acryloyl-CoA reductase (NADPH) activity"/>
    <property type="evidence" value="ECO:0007669"/>
    <property type="project" value="TreeGrafter"/>
</dbReference>
<dbReference type="Gene3D" id="3.40.50.720">
    <property type="entry name" value="NAD(P)-binding Rossmann-like Domain"/>
    <property type="match status" value="1"/>
</dbReference>
<dbReference type="OrthoDB" id="9782155at2"/>
<evidence type="ECO:0000259" key="1">
    <source>
        <dbReference type="SMART" id="SM00829"/>
    </source>
</evidence>
<keyword evidence="3" id="KW-1185">Reference proteome</keyword>
<dbReference type="SMART" id="SM00829">
    <property type="entry name" value="PKS_ER"/>
    <property type="match status" value="1"/>
</dbReference>
<dbReference type="PANTHER" id="PTHR43677">
    <property type="entry name" value="SHORT-CHAIN DEHYDROGENASE/REDUCTASE"/>
    <property type="match status" value="1"/>
</dbReference>
<comment type="caution">
    <text evidence="2">The sequence shown here is derived from an EMBL/GenBank/DDBJ whole genome shotgun (WGS) entry which is preliminary data.</text>
</comment>
<proteinExistence type="predicted"/>
<dbReference type="Pfam" id="PF00107">
    <property type="entry name" value="ADH_zinc_N"/>
    <property type="match status" value="1"/>
</dbReference>
<gene>
    <name evidence="2" type="ORF">BWD09_05040</name>
</gene>
<dbReference type="Gene3D" id="3.90.180.10">
    <property type="entry name" value="Medium-chain alcohol dehydrogenases, catalytic domain"/>
    <property type="match status" value="1"/>
</dbReference>
<dbReference type="GeneID" id="94581449"/>
<dbReference type="InterPro" id="IPR011032">
    <property type="entry name" value="GroES-like_sf"/>
</dbReference>
<accession>A0A1X3DE99</accession>
<dbReference type="NCBIfam" id="TIGR02823">
    <property type="entry name" value="oxido_YhdH"/>
    <property type="match status" value="1"/>
</dbReference>
<dbReference type="SUPFAM" id="SSF50129">
    <property type="entry name" value="GroES-like"/>
    <property type="match status" value="1"/>
</dbReference>
<dbReference type="EMBL" id="MTBO01000008">
    <property type="protein sequence ID" value="OSI17797.1"/>
    <property type="molecule type" value="Genomic_DNA"/>
</dbReference>
<dbReference type="InterPro" id="IPR051397">
    <property type="entry name" value="Zn-ADH-like_protein"/>
</dbReference>
<dbReference type="Pfam" id="PF08240">
    <property type="entry name" value="ADH_N"/>
    <property type="match status" value="1"/>
</dbReference>
<protein>
    <recommendedName>
        <fullName evidence="1">Enoyl reductase (ER) domain-containing protein</fullName>
    </recommendedName>
</protein>
<dbReference type="SUPFAM" id="SSF51735">
    <property type="entry name" value="NAD(P)-binding Rossmann-fold domains"/>
    <property type="match status" value="1"/>
</dbReference>
<dbReference type="AlphaFoldDB" id="A0A1X3DE99"/>
<dbReference type="InterPro" id="IPR036291">
    <property type="entry name" value="NAD(P)-bd_dom_sf"/>
</dbReference>
<sequence length="327" mass="33998">MKGILILKDPDYRAVFSSNISEGDLPAGDVTVRVKYSTLNYKDALAITGKGLIIRNFPMVPGIDFAGEVIESQSSAYRAGDEVILNGWGVGENHWGGLAELARVPAQYLTPKPDGLSLKDCMAAGTAGYTAMLCVQALAKNGVTPDKGDIVVSGANGGVGSFATALLAKLGYTVTALTRRTHESAYLTDVLGAAAVMDGSEYRAKGKPLAKERWAGAVDTLGSHTLANICAATRYGGTVAACGLAQGMDFDGTVAPFILRGITLAGIDSVMRPAADRLTAWSELAALLGGSSLLQAIGCHEIGLEEVPQTAERLINGEIRGRVVVAV</sequence>
<dbReference type="PANTHER" id="PTHR43677:SF1">
    <property type="entry name" value="ACRYLYL-COA REDUCTASE ACUI-RELATED"/>
    <property type="match status" value="1"/>
</dbReference>
<evidence type="ECO:0000313" key="2">
    <source>
        <dbReference type="EMBL" id="OSI17797.1"/>
    </source>
</evidence>
<dbReference type="CDD" id="cd08288">
    <property type="entry name" value="MDR_yhdh"/>
    <property type="match status" value="1"/>
</dbReference>
<evidence type="ECO:0000313" key="3">
    <source>
        <dbReference type="Proteomes" id="UP000193118"/>
    </source>
</evidence>
<dbReference type="InterPro" id="IPR014188">
    <property type="entry name" value="Acrylyl-CoA_reductase_AcuI"/>
</dbReference>
<dbReference type="Proteomes" id="UP000193118">
    <property type="component" value="Unassembled WGS sequence"/>
</dbReference>
<dbReference type="InterPro" id="IPR013149">
    <property type="entry name" value="ADH-like_C"/>
</dbReference>
<dbReference type="InterPro" id="IPR020843">
    <property type="entry name" value="ER"/>
</dbReference>
<dbReference type="RefSeq" id="WP_085365623.1">
    <property type="nucleotide sequence ID" value="NZ_CAUJPZ010000005.1"/>
</dbReference>
<dbReference type="InterPro" id="IPR013154">
    <property type="entry name" value="ADH-like_N"/>
</dbReference>